<dbReference type="Gene3D" id="3.40.30.10">
    <property type="entry name" value="Glutaredoxin"/>
    <property type="match status" value="1"/>
</dbReference>
<organism evidence="1 2">
    <name type="scientific">Neolewinella antarctica</name>
    <dbReference type="NCBI Taxonomy" id="442734"/>
    <lineage>
        <taxon>Bacteria</taxon>
        <taxon>Pseudomonadati</taxon>
        <taxon>Bacteroidota</taxon>
        <taxon>Saprospiria</taxon>
        <taxon>Saprospirales</taxon>
        <taxon>Lewinellaceae</taxon>
        <taxon>Neolewinella</taxon>
    </lineage>
</organism>
<protein>
    <submittedName>
        <fullName evidence="1">Nitrous oxide reductase accessory protein NosL</fullName>
    </submittedName>
</protein>
<keyword evidence="2" id="KW-1185">Reference proteome</keyword>
<evidence type="ECO:0000313" key="2">
    <source>
        <dbReference type="Proteomes" id="UP000770785"/>
    </source>
</evidence>
<reference evidence="1 2" key="1">
    <citation type="submission" date="2020-03" db="EMBL/GenBank/DDBJ databases">
        <title>Genomic Encyclopedia of Type Strains, Phase IV (KMG-IV): sequencing the most valuable type-strain genomes for metagenomic binning, comparative biology and taxonomic classification.</title>
        <authorList>
            <person name="Goeker M."/>
        </authorList>
    </citation>
    <scope>NUCLEOTIDE SEQUENCE [LARGE SCALE GENOMIC DNA]</scope>
    <source>
        <strain evidence="1 2">DSM 105096</strain>
    </source>
</reference>
<dbReference type="RefSeq" id="WP_168037994.1">
    <property type="nucleotide sequence ID" value="NZ_JAATJH010000004.1"/>
</dbReference>
<sequence length="366" mass="42549">MPTYDRHISVGEDTVKNIDENKRRYDYLDHRFTELVRGNRWPSNLVSIDIMVNDFRREYRVTDTLNSKNDGAKDWLRAFGAEEAELFAYSRSLHLANYLRYIGQDTLLLSETTENKIIDLLGTNALYYRPSYIDLFREYSWYHRIDNNLSGADYVLRDFLTLYFLPAHRNDAVAYYIDMVNNSSWTEFEDRDQYDSIRNSLPPSHQGLLSVNPFDATKVAASKKDDLLQFFGREFVADENNRKRKILNDDIDKITLYKFWFVGCRPCVVQQEFEQGLLEEFADLEIVYVCHSSSKSSWLNYQQELSVDVKYGVYVPSVTSEDLETATGRLGAPLYVLMDGAEEIVCDDCPNPSGNTLRELIATHHN</sequence>
<dbReference type="SUPFAM" id="SSF52833">
    <property type="entry name" value="Thioredoxin-like"/>
    <property type="match status" value="1"/>
</dbReference>
<dbReference type="InterPro" id="IPR036249">
    <property type="entry name" value="Thioredoxin-like_sf"/>
</dbReference>
<dbReference type="Proteomes" id="UP000770785">
    <property type="component" value="Unassembled WGS sequence"/>
</dbReference>
<name>A0ABX0XD20_9BACT</name>
<dbReference type="EMBL" id="JAATJH010000004">
    <property type="protein sequence ID" value="NJC27151.1"/>
    <property type="molecule type" value="Genomic_DNA"/>
</dbReference>
<proteinExistence type="predicted"/>
<comment type="caution">
    <text evidence="1">The sequence shown here is derived from an EMBL/GenBank/DDBJ whole genome shotgun (WGS) entry which is preliminary data.</text>
</comment>
<evidence type="ECO:0000313" key="1">
    <source>
        <dbReference type="EMBL" id="NJC27151.1"/>
    </source>
</evidence>
<gene>
    <name evidence="1" type="ORF">GGR27_002664</name>
</gene>
<accession>A0ABX0XD20</accession>